<evidence type="ECO:0000259" key="7">
    <source>
        <dbReference type="Pfam" id="PF25967"/>
    </source>
</evidence>
<feature type="domain" description="Multidrug resistance protein MdtA-like C-terminal permuted SH3" evidence="7">
    <location>
        <begin position="338"/>
        <end position="397"/>
    </location>
</feature>
<comment type="subcellular location">
    <subcellularLocation>
        <location evidence="1">Cell envelope</location>
    </subcellularLocation>
</comment>
<feature type="region of interest" description="Disordered" evidence="3">
    <location>
        <begin position="1"/>
        <end position="30"/>
    </location>
</feature>
<evidence type="ECO:0000256" key="3">
    <source>
        <dbReference type="SAM" id="MobiDB-lite"/>
    </source>
</evidence>
<dbReference type="Pfam" id="PF25917">
    <property type="entry name" value="BSH_RND"/>
    <property type="match status" value="1"/>
</dbReference>
<feature type="compositionally biased region" description="Polar residues" evidence="3">
    <location>
        <begin position="1"/>
        <end position="11"/>
    </location>
</feature>
<dbReference type="Proteomes" id="UP000053096">
    <property type="component" value="Unassembled WGS sequence"/>
</dbReference>
<evidence type="ECO:0000313" key="8">
    <source>
        <dbReference type="EMBL" id="CUI45622.1"/>
    </source>
</evidence>
<dbReference type="Gene3D" id="2.40.30.170">
    <property type="match status" value="1"/>
</dbReference>
<organism evidence="8 9">
    <name type="scientific">Bordetella pseudohinzii</name>
    <dbReference type="NCBI Taxonomy" id="1331258"/>
    <lineage>
        <taxon>Bacteria</taxon>
        <taxon>Pseudomonadati</taxon>
        <taxon>Pseudomonadota</taxon>
        <taxon>Betaproteobacteria</taxon>
        <taxon>Burkholderiales</taxon>
        <taxon>Alcaligenaceae</taxon>
        <taxon>Bordetella</taxon>
    </lineage>
</organism>
<evidence type="ECO:0000256" key="2">
    <source>
        <dbReference type="ARBA" id="ARBA00009477"/>
    </source>
</evidence>
<evidence type="ECO:0000313" key="9">
    <source>
        <dbReference type="Proteomes" id="UP000053096"/>
    </source>
</evidence>
<dbReference type="PANTHER" id="PTHR30158:SF3">
    <property type="entry name" value="MULTIDRUG EFFLUX PUMP SUBUNIT ACRA-RELATED"/>
    <property type="match status" value="1"/>
</dbReference>
<evidence type="ECO:0000259" key="6">
    <source>
        <dbReference type="Pfam" id="PF25944"/>
    </source>
</evidence>
<feature type="domain" description="Multidrug resistance protein MdtA-like barrel-sandwich hybrid" evidence="5">
    <location>
        <begin position="94"/>
        <end position="236"/>
    </location>
</feature>
<reference evidence="8 9" key="1">
    <citation type="submission" date="2015-09" db="EMBL/GenBank/DDBJ databases">
        <authorList>
            <person name="Jackson K.R."/>
            <person name="Lunt B.L."/>
            <person name="Fisher J.N.B."/>
            <person name="Gardner A.V."/>
            <person name="Bailey M.E."/>
            <person name="Deus L.M."/>
            <person name="Earl A.S."/>
            <person name="Gibby P.D."/>
            <person name="Hartmann K.A."/>
            <person name="Liu J.E."/>
            <person name="Manci A.M."/>
            <person name="Nielsen D.A."/>
            <person name="Solomon M.B."/>
            <person name="Breakwell D.P."/>
            <person name="Burnett S.H."/>
            <person name="Grose J.H."/>
        </authorList>
    </citation>
    <scope>NUCLEOTIDE SEQUENCE [LARGE SCALE GENOMIC DNA]</scope>
    <source>
        <strain evidence="8 9">2789STDY5608636</strain>
    </source>
</reference>
<dbReference type="Gene3D" id="2.40.50.100">
    <property type="match status" value="1"/>
</dbReference>
<name>A0A0M7CZ07_9BORD</name>
<dbReference type="NCBIfam" id="TIGR01730">
    <property type="entry name" value="RND_mfp"/>
    <property type="match status" value="1"/>
</dbReference>
<dbReference type="GO" id="GO:0022857">
    <property type="term" value="F:transmembrane transporter activity"/>
    <property type="evidence" value="ECO:0007669"/>
    <property type="project" value="InterPro"/>
</dbReference>
<dbReference type="Pfam" id="PF25876">
    <property type="entry name" value="HH_MFP_RND"/>
    <property type="match status" value="1"/>
</dbReference>
<dbReference type="AlphaFoldDB" id="A0A0M7CZ07"/>
<dbReference type="EMBL" id="CYTV01000001">
    <property type="protein sequence ID" value="CUI45622.1"/>
    <property type="molecule type" value="Genomic_DNA"/>
</dbReference>
<protein>
    <submittedName>
        <fullName evidence="8">Multidrug resistance protein mexA</fullName>
    </submittedName>
</protein>
<dbReference type="GO" id="GO:0046677">
    <property type="term" value="P:response to antibiotic"/>
    <property type="evidence" value="ECO:0007669"/>
    <property type="project" value="TreeGrafter"/>
</dbReference>
<proteinExistence type="inferred from homology"/>
<dbReference type="InterPro" id="IPR006143">
    <property type="entry name" value="RND_pump_MFP"/>
</dbReference>
<dbReference type="FunFam" id="2.40.420.20:FF:000001">
    <property type="entry name" value="Efflux RND transporter periplasmic adaptor subunit"/>
    <property type="match status" value="1"/>
</dbReference>
<feature type="domain" description="Multidrug resistance protein MdtA-like alpha-helical hairpin" evidence="4">
    <location>
        <begin position="135"/>
        <end position="204"/>
    </location>
</feature>
<dbReference type="SUPFAM" id="SSF111369">
    <property type="entry name" value="HlyD-like secretion proteins"/>
    <property type="match status" value="1"/>
</dbReference>
<evidence type="ECO:0000259" key="4">
    <source>
        <dbReference type="Pfam" id="PF25876"/>
    </source>
</evidence>
<dbReference type="InterPro" id="IPR058626">
    <property type="entry name" value="MdtA-like_b-barrel"/>
</dbReference>
<accession>A0A0M7CZ07</accession>
<dbReference type="Gene3D" id="1.10.287.470">
    <property type="entry name" value="Helix hairpin bin"/>
    <property type="match status" value="1"/>
</dbReference>
<evidence type="ECO:0000256" key="1">
    <source>
        <dbReference type="ARBA" id="ARBA00004196"/>
    </source>
</evidence>
<gene>
    <name evidence="8" type="primary">mexA</name>
    <name evidence="8" type="ORF">ERS370011_00692</name>
</gene>
<dbReference type="InterPro" id="IPR058624">
    <property type="entry name" value="MdtA-like_HH"/>
</dbReference>
<feature type="domain" description="Multidrug resistance protein MdtA-like beta-barrel" evidence="6">
    <location>
        <begin position="241"/>
        <end position="332"/>
    </location>
</feature>
<dbReference type="Gene3D" id="2.40.420.20">
    <property type="match status" value="1"/>
</dbReference>
<dbReference type="FunFam" id="1.10.287.470:FF:000002">
    <property type="entry name" value="Efflux RND transporter periplasmic adaptor subunit"/>
    <property type="match status" value="1"/>
</dbReference>
<comment type="similarity">
    <text evidence="2">Belongs to the membrane fusion protein (MFP) (TC 8.A.1) family.</text>
</comment>
<dbReference type="InterPro" id="IPR058625">
    <property type="entry name" value="MdtA-like_BSH"/>
</dbReference>
<dbReference type="InterPro" id="IPR058627">
    <property type="entry name" value="MdtA-like_C"/>
</dbReference>
<dbReference type="Pfam" id="PF25967">
    <property type="entry name" value="RND-MFP_C"/>
    <property type="match status" value="1"/>
</dbReference>
<dbReference type="Pfam" id="PF25944">
    <property type="entry name" value="Beta-barrel_RND"/>
    <property type="match status" value="1"/>
</dbReference>
<sequence>MWRFASQQNEYPRTGVQARRRGDVGFGKDQMKNKKQVWRGAAALSAMALALALAGCGKEQAAPQANKPQVGVVTLKSQSVSLSTELPGRTSAFRIAEVRPQVSGIVQKRLFTEGGEVRAGQQLYQIDPALYQASYDSGKAALARAQAQLRTAALLVDRYKPLVETRAVSRQTYDDAVAARDQANADVLSAKAALETARINLVYTKVLSPIDGIIGRSLVTEGALVTANQSGAIASVQQIDPIYVDVTQSSVQLLRLKNAMASGQLQQADGAQAAKVTLMLEDGSTYAEAGKLEFSEVTVDPTTGSVTLRAVFPNPKHQLLPGMFVRARLAQGVANDGLLVPQRGVTRSQRGLPTALVVNAENKVELRELVTDRALGDQWLVTKGLAAGDRVIVEGLQSVRPGIEVNAQEYQARAAAPAGQGGQAPAAK</sequence>
<evidence type="ECO:0000259" key="5">
    <source>
        <dbReference type="Pfam" id="PF25917"/>
    </source>
</evidence>
<dbReference type="GO" id="GO:0005886">
    <property type="term" value="C:plasma membrane"/>
    <property type="evidence" value="ECO:0007669"/>
    <property type="project" value="UniProtKB-SubCell"/>
</dbReference>
<dbReference type="PANTHER" id="PTHR30158">
    <property type="entry name" value="ACRA/E-RELATED COMPONENT OF DRUG EFFLUX TRANSPORTER"/>
    <property type="match status" value="1"/>
</dbReference>